<dbReference type="PROSITE" id="PS51736">
    <property type="entry name" value="RECOMBINASES_3"/>
    <property type="match status" value="1"/>
</dbReference>
<keyword evidence="1" id="KW-0229">DNA integration</keyword>
<dbReference type="GO" id="GO:0015074">
    <property type="term" value="P:DNA integration"/>
    <property type="evidence" value="ECO:0007669"/>
    <property type="project" value="UniProtKB-KW"/>
</dbReference>
<dbReference type="PROSITE" id="PS00397">
    <property type="entry name" value="RECOMBINASES_1"/>
    <property type="match status" value="1"/>
</dbReference>
<dbReference type="EMBL" id="OJIN01000163">
    <property type="protein sequence ID" value="SPD74569.1"/>
    <property type="molecule type" value="Genomic_DNA"/>
</dbReference>
<evidence type="ECO:0000313" key="7">
    <source>
        <dbReference type="EMBL" id="SPD72010.1"/>
    </source>
</evidence>
<dbReference type="GO" id="GO:0000150">
    <property type="term" value="F:DNA strand exchange activity"/>
    <property type="evidence" value="ECO:0007669"/>
    <property type="project" value="InterPro"/>
</dbReference>
<organism evidence="7">
    <name type="scientific">uncultured Desulfobacterium sp</name>
    <dbReference type="NCBI Taxonomy" id="201089"/>
    <lineage>
        <taxon>Bacteria</taxon>
        <taxon>Pseudomonadati</taxon>
        <taxon>Thermodesulfobacteriota</taxon>
        <taxon>Desulfobacteria</taxon>
        <taxon>Desulfobacterales</taxon>
        <taxon>Desulfobacteriaceae</taxon>
        <taxon>Desulfobacterium</taxon>
        <taxon>environmental samples</taxon>
    </lineage>
</organism>
<dbReference type="CDD" id="cd03768">
    <property type="entry name" value="SR_ResInv"/>
    <property type="match status" value="1"/>
</dbReference>
<dbReference type="EMBL" id="OJIN01000019">
    <property type="protein sequence ID" value="SPD72010.1"/>
    <property type="molecule type" value="Genomic_DNA"/>
</dbReference>
<dbReference type="AlphaFoldDB" id="A0A445MRC9"/>
<dbReference type="PANTHER" id="PTHR30461">
    <property type="entry name" value="DNA-INVERTASE FROM LAMBDOID PROPHAGE"/>
    <property type="match status" value="1"/>
</dbReference>
<proteinExistence type="predicted"/>
<dbReference type="SUPFAM" id="SSF53041">
    <property type="entry name" value="Resolvase-like"/>
    <property type="match status" value="1"/>
</dbReference>
<protein>
    <submittedName>
        <fullName evidence="7">Resolvase family protein</fullName>
    </submittedName>
</protein>
<dbReference type="Pfam" id="PF00239">
    <property type="entry name" value="Resolvase"/>
    <property type="match status" value="1"/>
</dbReference>
<keyword evidence="2" id="KW-0238">DNA-binding</keyword>
<dbReference type="SMART" id="SM00857">
    <property type="entry name" value="Resolvase"/>
    <property type="match status" value="1"/>
</dbReference>
<evidence type="ECO:0000256" key="2">
    <source>
        <dbReference type="ARBA" id="ARBA00023125"/>
    </source>
</evidence>
<evidence type="ECO:0000256" key="3">
    <source>
        <dbReference type="ARBA" id="ARBA00023172"/>
    </source>
</evidence>
<dbReference type="InterPro" id="IPR036162">
    <property type="entry name" value="Resolvase-like_N_sf"/>
</dbReference>
<sequence length="236" mass="26977">MENKRKVYVPKGIKEKKYETVITFVEVDEDKSGPRTMAYLRVSTDQQDTEKNKADVLKFANDRDFGQVIFVEETVSGKKNWKERKISSIIDELTSGDRIVTPELSRLGRSTLEVLEILKVAKDKGISIYSVKENLSLNGDDMQSKVMSTMLALFADLERDFISQRTKEGLRMRKEKGIQLGRPKGPGRSKLDDHKEEIIALLKNGSTKVYVARRYETSIPNLFNWIKKNGLDVKAE</sequence>
<accession>A0A445MRC9</accession>
<evidence type="ECO:0000259" key="6">
    <source>
        <dbReference type="PROSITE" id="PS51736"/>
    </source>
</evidence>
<dbReference type="InterPro" id="IPR006119">
    <property type="entry name" value="Resolv_N"/>
</dbReference>
<dbReference type="PANTHER" id="PTHR30461:SF19">
    <property type="entry name" value="SITE-SPECIFIC RECOMBINASE RESOLVASE FAMILY"/>
    <property type="match status" value="1"/>
</dbReference>
<gene>
    <name evidence="7" type="ORF">PITCH_A1150045</name>
    <name evidence="8" type="ORF">PITCH_A2450001</name>
</gene>
<evidence type="ECO:0000256" key="1">
    <source>
        <dbReference type="ARBA" id="ARBA00022908"/>
    </source>
</evidence>
<dbReference type="GO" id="GO:0003677">
    <property type="term" value="F:DNA binding"/>
    <property type="evidence" value="ECO:0007669"/>
    <property type="project" value="UniProtKB-KW"/>
</dbReference>
<dbReference type="InterPro" id="IPR006118">
    <property type="entry name" value="Recombinase_CS"/>
</dbReference>
<dbReference type="InterPro" id="IPR050639">
    <property type="entry name" value="SSR_resolvase"/>
</dbReference>
<name>A0A445MRC9_9BACT</name>
<keyword evidence="3" id="KW-0233">DNA recombination</keyword>
<evidence type="ECO:0000313" key="8">
    <source>
        <dbReference type="EMBL" id="SPD74569.1"/>
    </source>
</evidence>
<reference evidence="7" key="1">
    <citation type="submission" date="2018-01" db="EMBL/GenBank/DDBJ databases">
        <authorList>
            <person name="Regsiter A."/>
            <person name="William W."/>
        </authorList>
    </citation>
    <scope>NUCLEOTIDE SEQUENCE</scope>
    <source>
        <strain evidence="7">TRIP AH-1</strain>
    </source>
</reference>
<feature type="active site" description="O-(5'-phospho-DNA)-serine intermediate" evidence="4 5">
    <location>
        <position position="43"/>
    </location>
</feature>
<dbReference type="Gene3D" id="3.40.50.1390">
    <property type="entry name" value="Resolvase, N-terminal catalytic domain"/>
    <property type="match status" value="1"/>
</dbReference>
<evidence type="ECO:0000256" key="5">
    <source>
        <dbReference type="PROSITE-ProRule" id="PRU10137"/>
    </source>
</evidence>
<feature type="domain" description="Resolvase/invertase-type recombinase catalytic" evidence="6">
    <location>
        <begin position="35"/>
        <end position="177"/>
    </location>
</feature>
<evidence type="ECO:0000256" key="4">
    <source>
        <dbReference type="PIRSR" id="PIRSR606118-50"/>
    </source>
</evidence>